<dbReference type="EMBL" id="AMCI01007842">
    <property type="protein sequence ID" value="EJW91950.1"/>
    <property type="molecule type" value="Genomic_DNA"/>
</dbReference>
<protein>
    <submittedName>
        <fullName evidence="8">LPS biosynthesis related glycosyltransferase</fullName>
    </submittedName>
</protein>
<dbReference type="InterPro" id="IPR018480">
    <property type="entry name" value="PNAcMuramoyl-5peptid_Trfase_CS"/>
</dbReference>
<keyword evidence="6 7" id="KW-0472">Membrane</keyword>
<feature type="transmembrane region" description="Helical" evidence="7">
    <location>
        <begin position="43"/>
        <end position="64"/>
    </location>
</feature>
<proteinExistence type="predicted"/>
<dbReference type="PANTHER" id="PTHR22926">
    <property type="entry name" value="PHOSPHO-N-ACETYLMURAMOYL-PENTAPEPTIDE-TRANSFERASE"/>
    <property type="match status" value="1"/>
</dbReference>
<gene>
    <name evidence="8" type="ORF">EVA_19943</name>
</gene>
<evidence type="ECO:0000313" key="8">
    <source>
        <dbReference type="EMBL" id="EJW91950.1"/>
    </source>
</evidence>
<feature type="non-terminal residue" evidence="8">
    <location>
        <position position="136"/>
    </location>
</feature>
<evidence type="ECO:0000256" key="1">
    <source>
        <dbReference type="ARBA" id="ARBA00004651"/>
    </source>
</evidence>
<keyword evidence="3 8" id="KW-0808">Transferase</keyword>
<evidence type="ECO:0000256" key="5">
    <source>
        <dbReference type="ARBA" id="ARBA00022989"/>
    </source>
</evidence>
<keyword evidence="5 7" id="KW-1133">Transmembrane helix</keyword>
<dbReference type="InterPro" id="IPR000715">
    <property type="entry name" value="Glycosyl_transferase_4"/>
</dbReference>
<keyword evidence="2" id="KW-1003">Cell membrane</keyword>
<accession>J9BWK3</accession>
<name>J9BWK3_9ZZZZ</name>
<dbReference type="GO" id="GO:0071555">
    <property type="term" value="P:cell wall organization"/>
    <property type="evidence" value="ECO:0007669"/>
    <property type="project" value="TreeGrafter"/>
</dbReference>
<comment type="subcellular location">
    <subcellularLocation>
        <location evidence="1">Cell membrane</location>
        <topology evidence="1">Multi-pass membrane protein</topology>
    </subcellularLocation>
</comment>
<dbReference type="PANTHER" id="PTHR22926:SF3">
    <property type="entry name" value="UNDECAPRENYL-PHOSPHATE ALPHA-N-ACETYLGLUCOSAMINYL 1-PHOSPHATE TRANSFERASE"/>
    <property type="match status" value="1"/>
</dbReference>
<feature type="transmembrane region" description="Helical" evidence="7">
    <location>
        <begin position="108"/>
        <end position="129"/>
    </location>
</feature>
<sequence length="136" mass="14726">MVLGYLDFSDQIAASRVMVAFTYCSLTMLYLSGMADDLVGIRYSAKFVIQILCGILMIGGGLWLSDFHGALFIGQIPAWIGYPFTVLLAVFIINAFNLIDGIDGLASGLSSMACLFFGIVFFLLGEYLFSMLASAT</sequence>
<dbReference type="GO" id="GO:0009103">
    <property type="term" value="P:lipopolysaccharide biosynthetic process"/>
    <property type="evidence" value="ECO:0007669"/>
    <property type="project" value="TreeGrafter"/>
</dbReference>
<dbReference type="GO" id="GO:0016780">
    <property type="term" value="F:phosphotransferase activity, for other substituted phosphate groups"/>
    <property type="evidence" value="ECO:0007669"/>
    <property type="project" value="InterPro"/>
</dbReference>
<feature type="transmembrane region" description="Helical" evidence="7">
    <location>
        <begin position="76"/>
        <end position="96"/>
    </location>
</feature>
<dbReference type="AlphaFoldDB" id="J9BWK3"/>
<evidence type="ECO:0000256" key="4">
    <source>
        <dbReference type="ARBA" id="ARBA00022692"/>
    </source>
</evidence>
<evidence type="ECO:0000256" key="6">
    <source>
        <dbReference type="ARBA" id="ARBA00023136"/>
    </source>
</evidence>
<reference evidence="8" key="1">
    <citation type="journal article" date="2012" name="PLoS ONE">
        <title>Gene sets for utilization of primary and secondary nutrition supplies in the distal gut of endangered iberian lynx.</title>
        <authorList>
            <person name="Alcaide M."/>
            <person name="Messina E."/>
            <person name="Richter M."/>
            <person name="Bargiela R."/>
            <person name="Peplies J."/>
            <person name="Huws S.A."/>
            <person name="Newbold C.J."/>
            <person name="Golyshin P.N."/>
            <person name="Simon M.A."/>
            <person name="Lopez G."/>
            <person name="Yakimov M.M."/>
            <person name="Ferrer M."/>
        </authorList>
    </citation>
    <scope>NUCLEOTIDE SEQUENCE</scope>
</reference>
<evidence type="ECO:0000256" key="7">
    <source>
        <dbReference type="SAM" id="Phobius"/>
    </source>
</evidence>
<evidence type="ECO:0000256" key="3">
    <source>
        <dbReference type="ARBA" id="ARBA00022679"/>
    </source>
</evidence>
<dbReference type="GO" id="GO:0044038">
    <property type="term" value="P:cell wall macromolecule biosynthetic process"/>
    <property type="evidence" value="ECO:0007669"/>
    <property type="project" value="TreeGrafter"/>
</dbReference>
<dbReference type="CDD" id="cd06853">
    <property type="entry name" value="GT_WecA_like"/>
    <property type="match status" value="1"/>
</dbReference>
<keyword evidence="4 7" id="KW-0812">Transmembrane</keyword>
<dbReference type="Pfam" id="PF00953">
    <property type="entry name" value="Glycos_transf_4"/>
    <property type="match status" value="1"/>
</dbReference>
<dbReference type="PROSITE" id="PS01348">
    <property type="entry name" value="MRAY_2"/>
    <property type="match status" value="1"/>
</dbReference>
<dbReference type="GO" id="GO:0005886">
    <property type="term" value="C:plasma membrane"/>
    <property type="evidence" value="ECO:0007669"/>
    <property type="project" value="UniProtKB-SubCell"/>
</dbReference>
<evidence type="ECO:0000256" key="2">
    <source>
        <dbReference type="ARBA" id="ARBA00022475"/>
    </source>
</evidence>
<feature type="transmembrane region" description="Helical" evidence="7">
    <location>
        <begin position="12"/>
        <end position="31"/>
    </location>
</feature>
<comment type="caution">
    <text evidence="8">The sequence shown here is derived from an EMBL/GenBank/DDBJ whole genome shotgun (WGS) entry which is preliminary data.</text>
</comment>
<organism evidence="8">
    <name type="scientific">gut metagenome</name>
    <dbReference type="NCBI Taxonomy" id="749906"/>
    <lineage>
        <taxon>unclassified sequences</taxon>
        <taxon>metagenomes</taxon>
        <taxon>organismal metagenomes</taxon>
    </lineage>
</organism>